<evidence type="ECO:0000313" key="16">
    <source>
        <dbReference type="EMBL" id="ETD22522.1"/>
    </source>
</evidence>
<dbReference type="Gene3D" id="1.10.150.390">
    <property type="match status" value="1"/>
</dbReference>
<evidence type="ECO:0000256" key="5">
    <source>
        <dbReference type="ARBA" id="ARBA00022695"/>
    </source>
</evidence>
<dbReference type="InterPro" id="IPR000722">
    <property type="entry name" value="RNA_pol_asu"/>
</dbReference>
<dbReference type="NCBIfam" id="TIGR02386">
    <property type="entry name" value="rpoC_TIGR"/>
    <property type="match status" value="1"/>
</dbReference>
<evidence type="ECO:0000256" key="3">
    <source>
        <dbReference type="ARBA" id="ARBA00022478"/>
    </source>
</evidence>
<dbReference type="InterPro" id="IPR007081">
    <property type="entry name" value="RNA_pol_Rpb1_5"/>
</dbReference>
<dbReference type="SMART" id="SM00663">
    <property type="entry name" value="RPOLA_N"/>
    <property type="match status" value="1"/>
</dbReference>
<dbReference type="NCBIfam" id="TIGR02013">
    <property type="entry name" value="rpoB"/>
    <property type="match status" value="1"/>
</dbReference>
<dbReference type="Pfam" id="PF00562">
    <property type="entry name" value="RNA_pol_Rpb2_6"/>
    <property type="match status" value="1"/>
</dbReference>
<dbReference type="InterPro" id="IPR007120">
    <property type="entry name" value="DNA-dir_RNAP_su2_dom"/>
</dbReference>
<dbReference type="GO" id="GO:0003899">
    <property type="term" value="F:DNA-directed RNA polymerase activity"/>
    <property type="evidence" value="ECO:0007669"/>
    <property type="project" value="UniProtKB-UniRule"/>
</dbReference>
<dbReference type="InterPro" id="IPR007066">
    <property type="entry name" value="RNA_pol_Rpb1_3"/>
</dbReference>
<dbReference type="HAMAP" id="MF_01322">
    <property type="entry name" value="RNApol_bact_RpoC"/>
    <property type="match status" value="1"/>
</dbReference>
<keyword evidence="5 11" id="KW-0548">Nucleotidyltransferase</keyword>
<dbReference type="Gene3D" id="2.30.150.10">
    <property type="entry name" value="DNA-directed RNA polymerase, beta subunit, external 1 domain"/>
    <property type="match status" value="1"/>
</dbReference>
<evidence type="ECO:0000256" key="13">
    <source>
        <dbReference type="RuleBase" id="RU004279"/>
    </source>
</evidence>
<evidence type="ECO:0000256" key="2">
    <source>
        <dbReference type="ARBA" id="ARBA00009839"/>
    </source>
</evidence>
<feature type="binding site" evidence="12">
    <location>
        <position position="1859"/>
    </location>
    <ligand>
        <name>Mg(2+)</name>
        <dbReference type="ChEBI" id="CHEBI:18420"/>
    </ligand>
</feature>
<dbReference type="GO" id="GO:0000287">
    <property type="term" value="F:magnesium ion binding"/>
    <property type="evidence" value="ECO:0007669"/>
    <property type="project" value="UniProtKB-UniRule"/>
</dbReference>
<dbReference type="InterPro" id="IPR006592">
    <property type="entry name" value="RNA_pol_N"/>
</dbReference>
<dbReference type="NCBIfam" id="NF001616">
    <property type="entry name" value="PRK00405.1"/>
    <property type="match status" value="1"/>
</dbReference>
<dbReference type="EMBL" id="AZJI01000009">
    <property type="protein sequence ID" value="ETD22522.1"/>
    <property type="molecule type" value="Genomic_DNA"/>
</dbReference>
<evidence type="ECO:0000256" key="10">
    <source>
        <dbReference type="ARBA" id="ARBA00048552"/>
    </source>
</evidence>
<dbReference type="Gene3D" id="3.90.1110.10">
    <property type="entry name" value="RNA polymerase Rpb2, domain 2"/>
    <property type="match status" value="1"/>
</dbReference>
<keyword evidence="17" id="KW-1185">Reference proteome</keyword>
<dbReference type="InterPro" id="IPR007642">
    <property type="entry name" value="RNA_pol_Rpb2_2"/>
</dbReference>
<evidence type="ECO:0000256" key="7">
    <source>
        <dbReference type="ARBA" id="ARBA00022833"/>
    </source>
</evidence>
<dbReference type="Gene3D" id="2.40.50.100">
    <property type="match status" value="3"/>
</dbReference>
<comment type="function">
    <text evidence="11 13">DNA-dependent RNA polymerase catalyzes the transcription of DNA into RNA using the four ribonucleoside triphosphates as substrates.</text>
</comment>
<dbReference type="Pfam" id="PF05000">
    <property type="entry name" value="RNA_pol_Rpb1_4"/>
    <property type="match status" value="1"/>
</dbReference>
<dbReference type="Pfam" id="PF04561">
    <property type="entry name" value="RNA_pol_Rpb2_2"/>
    <property type="match status" value="2"/>
</dbReference>
<dbReference type="GO" id="GO:0003677">
    <property type="term" value="F:DNA binding"/>
    <property type="evidence" value="ECO:0007669"/>
    <property type="project" value="UniProtKB-UniRule"/>
</dbReference>
<dbReference type="OrthoDB" id="9815296at2"/>
<feature type="binding site" evidence="12">
    <location>
        <position position="1471"/>
    </location>
    <ligand>
        <name>Zn(2+)</name>
        <dbReference type="ChEBI" id="CHEBI:29105"/>
        <label>1</label>
    </ligand>
</feature>
<evidence type="ECO:0000256" key="1">
    <source>
        <dbReference type="ARBA" id="ARBA00007616"/>
    </source>
</evidence>
<dbReference type="PANTHER" id="PTHR19376">
    <property type="entry name" value="DNA-DIRECTED RNA POLYMERASE"/>
    <property type="match status" value="1"/>
</dbReference>
<comment type="similarity">
    <text evidence="11 14">Belongs to the RNA polymerase beta chain family.</text>
</comment>
<evidence type="ECO:0000256" key="14">
    <source>
        <dbReference type="RuleBase" id="RU363031"/>
    </source>
</evidence>
<dbReference type="InterPro" id="IPR012754">
    <property type="entry name" value="DNA-dir_RpoC_beta_prime_bact"/>
</dbReference>
<dbReference type="Gene3D" id="3.90.1800.10">
    <property type="entry name" value="RNA polymerase alpha subunit dimerisation domain"/>
    <property type="match status" value="1"/>
</dbReference>
<dbReference type="InterPro" id="IPR042107">
    <property type="entry name" value="DNA-dir_RNA_pol_bsu_ext_1_sf"/>
</dbReference>
<dbReference type="Pfam" id="PF04983">
    <property type="entry name" value="RNA_pol_Rpb1_3"/>
    <property type="match status" value="1"/>
</dbReference>
<evidence type="ECO:0000256" key="6">
    <source>
        <dbReference type="ARBA" id="ARBA00022723"/>
    </source>
</evidence>
<dbReference type="InterPro" id="IPR044893">
    <property type="entry name" value="RNA_pol_Rpb1_clamp_domain"/>
</dbReference>
<evidence type="ECO:0000259" key="15">
    <source>
        <dbReference type="SMART" id="SM00663"/>
    </source>
</evidence>
<feature type="binding site" evidence="12">
    <location>
        <position position="2185"/>
    </location>
    <ligand>
        <name>Zn(2+)</name>
        <dbReference type="ChEBI" id="CHEBI:29105"/>
        <label>2</label>
    </ligand>
</feature>
<dbReference type="Pfam" id="PF04565">
    <property type="entry name" value="RNA_pol_Rpb2_3"/>
    <property type="match status" value="1"/>
</dbReference>
<dbReference type="InterPro" id="IPR042102">
    <property type="entry name" value="RNA_pol_Rpb1_3_sf"/>
</dbReference>
<dbReference type="Gene3D" id="1.10.1790.20">
    <property type="match status" value="1"/>
</dbReference>
<evidence type="ECO:0000256" key="8">
    <source>
        <dbReference type="ARBA" id="ARBA00022842"/>
    </source>
</evidence>
<dbReference type="eggNOG" id="COG0086">
    <property type="taxonomic scope" value="Bacteria"/>
</dbReference>
<dbReference type="InterPro" id="IPR007121">
    <property type="entry name" value="RNA_pol_bsu_CS"/>
</dbReference>
<evidence type="ECO:0000256" key="12">
    <source>
        <dbReference type="HAMAP-Rule" id="MF_01322"/>
    </source>
</evidence>
<feature type="binding site" evidence="12">
    <location>
        <position position="2259"/>
    </location>
    <ligand>
        <name>Zn(2+)</name>
        <dbReference type="ChEBI" id="CHEBI:29105"/>
        <label>2</label>
    </ligand>
</feature>
<dbReference type="GO" id="GO:0006351">
    <property type="term" value="P:DNA-templated transcription"/>
    <property type="evidence" value="ECO:0007669"/>
    <property type="project" value="UniProtKB-UniRule"/>
</dbReference>
<comment type="caution">
    <text evidence="16">The sequence shown here is derived from an EMBL/GenBank/DDBJ whole genome shotgun (WGS) entry which is preliminary data.</text>
</comment>
<dbReference type="Pfam" id="PF04560">
    <property type="entry name" value="RNA_pol_Rpb2_7"/>
    <property type="match status" value="1"/>
</dbReference>
<sequence length="2899" mass="325069">MSKTQAKNRLRIDFAKQQGLEVPNLLLLQRDSYDSFLYPRDGKESGIEKVFKSIFPIQDVQNRITLEYKSCEYGKPKYTIREAMERGITYAIPLKLKVELIQWEKDEKGDKLAPKDRKEQSIFVREIPLMTDRTSFIINGVERVVVNQLHRSPGVIFKQDDSTSTVNKPIYMGQIIPDRGSWLYFEYDAKDTMFVRINKRRKVPATIFLRALGYSKMDILKIFYPSLNIKIQKDTFLIKFNPADFEGRVEFDIKDINGEVIVPSGKRLSAKKAKELQEKGLDYIQYPTKTLLNRYLFEPIIDKKTGEVILDTLTQIDEAKLKKITELKLKDFVIVNDLANGVDSSIINAFIAETDSLKLLKQSEKISDENELAAIRIYKVMRPGEPVTKEVAKQFVKRLFFDAEAYDLTRVGRMKMNHKLGLNVPNYVTVLTHEDIIESARYLMGVKNCQEEGRQGKFRIDDRDNLGNRRIRAIGELLANEMHSGLVKMQKAIKDKLTTMSGNFDSIMPQDLITAKTITSTIMEFFTGGQLSQFMDQTNPLSEITHKRRLSALGEGGLVKERVGFEARDVHPTHYGRICPIETPEGQNIGLINTLSTFTRVNDLGFIEAPYRKVINGKVTDEVVYLTATQEDGKVIAPASTKLDADNNIVDSLIETRCGGEITLRKSEEVELIDLSPRMLVGVAASLIPFLEHDDANRALMGSNMQRQAVPLLKPDAPIVGTGIEQVIARDSWEAVKAKRGGVVERVDSRNIYILGEEGDSVYIDDYSLQKNLRTNQNTCFVQRPIVKKGDRVEAGQIIADGASMDRGELALGKNIRVAFMPWNGYNFEDAIVVSERLIKEDAFTSNHIYEKEIEARELKHGTEEITADIPGVREEEVAHLDESGIVRIGTYVTAGMILVGKVSPKGEVKPSPEERLLRAIFGEKAGHVVNKSLYCPPSLEGTIVDVKIFTKKGYERDARAKSAYEQEKSALDIEHHDRLTMLNKEELLRVGLMLSKEELSADTEVNGKKYKKGQKISKNEIANINRFALATLIKSYPKAVQTKYDKIKSSFLEQKKTLGEEHEEKLSILEKDDILPSGVVKQVKIYIATKRKLKVGDKMAGRHGNKGIVSTIVPMVDMPYTADGEPVDIVLNPLGVPSRMNIGQILETHLGLVGKRLGKQLEEILENQKNNFKDELRAKMLKIAESSNEKDKKIIDFIKKCDDSTLLECAKDWARGVKFATPVFEDSTMKKLDTLFELAKIDMDGKVELYDGKTGEKIREKVNVGYMYMLKLHHLVDEKVHARSTGPYSLVTQQPVGGKALFGGQRFGEMEVWALEAYGAAHTLKEMLTLKSDDINGRENAYRSITRSEPVGESEIPETFYVLTKELQSLALDVNVYDERNTDENGELKPLEIKEDNRPKDFSSFQLVLASPEKIRSWSRGEVKKPETINYRTLKPERDGLFCTKIFGPVRDYECLCGKYKKPRYKGMVCEKCGVEVTSSKVRRSRMGHIELVTPVAHIWYVSSLPSRIGTLLGVKMKDLERVLYYEAYIVKEPSEAFYDNESTKPVLKYDVLNEEQFQNISQRFADKGFVAQMGGEAVKELLEQLDLAALLKSLRDEIKSTNSEAKKKIIIKRLKVVESFMNSGNRPEWMMLTVLPVLPPDLRPLVALDGGKFAVSDVNDLYRRVINRNQRLKRLLELDAPEIIVRNEKRMLQEAVDALFDNGRNANAVKGANKRPLKSLSEIIKGKQGRFRQNLLGKRVDFSGRSVIVVGPNLRMDQCGLPKNMALELFKPHLLARLEEKGYASTLKQAKKMIEQKVNEVWECLQEIVEGYPVLLNRAPTLHKQSIQAFHPKLIDGKAIQLHPLVCSAFNADFDGDQMAVHVPLSQEAITECKVLMLSSMNILLPASGKAVAVPSQDMVLGLYYLSLEKKGVKGEHKLFSDIDQIMVAIDAGELDINAKIQTVIERQPVTTTTGRMILRSILPDFVPTNLWNRVLKKKDISVLIDYVYKEAGIGTTATFLDNLKNLGFTYATKAGISISAADIIIPDNKESIISVARQKVRKLQDEFEHGILTEAERYNKTIDIWTEASKELGEKMNTIIAKDKDGFNSIYMMADSGARGSTAQIRQLSAMRGLMAKPDGTIIETPIVSNFKEGLNVLEYFNSTHGARKGLADTALKTANAGYLTRKLIDVSQNVKISMEDCGTHEGIEIGDIIDGSELLESLEERVFGRVLAADVIDPITNEVLFSAETLIDERAARRIIEANVKSVTIRNSVTCKAPKGVCAKCYGLNLGEGKMVRPGEAVGVIAAQSIGEPGTQLTLRTFHVGGTASRTQEEKEIRAEKEGFIRYYNLKTYKNKEGKNIVVNRRNAAVLVVEPKVKAPFDGTLNIESTHDEIVLTVKNGKQEARYTVRKRDVAKQNELAGVSGRLEGKLYIAHSSGYKVAKGGSIIDIVKDGWNVPNRIPYASEIIAKDNAPISQRILSKEKGIVKYYFLEGDHLERRHEIKAGDVIKEKGIFAVIADENDREATRHYIARDSKIVLSDNSLVEPDSLIAEPTQKVDNLIATWDSYNTLVISDIDGEVSFEDIVPSVTVTEQEDKTDGKKKLKINDYIPAGFKPSIIISNDKEVKRYVLEPNTSISAEVVEGGKVARADVLAKTPKATVKSRDITGGLPRVSELFEARRPKDAAVLAEIDGTITIGKPVRNKERVIITAQDGRVSEYLIDKNKRILAYANEFVHAGEALTEGVTSSHDILRIGGEKELLRFIVNEVQQVYRGQGVNIADKHIEVIVSQMLRQVRVIDSGDTRFIENDLVSKRHFKEENERIIALGGEPAIAELVLLGITRAAISSDSIISAASFQETTKVLTEASIAAKTDFLEDLKENVVLGRMIPVGTGLYKDKRFILKAKEQDSKKTQES</sequence>
<feature type="binding site" evidence="12">
    <location>
        <position position="1474"/>
    </location>
    <ligand>
        <name>Zn(2+)</name>
        <dbReference type="ChEBI" id="CHEBI:29105"/>
        <label>1</label>
    </ligand>
</feature>
<dbReference type="GO" id="GO:0008270">
    <property type="term" value="F:zinc ion binding"/>
    <property type="evidence" value="ECO:0007669"/>
    <property type="project" value="UniProtKB-UniRule"/>
</dbReference>
<keyword evidence="6 12" id="KW-0479">Metal-binding</keyword>
<dbReference type="Pfam" id="PF00623">
    <property type="entry name" value="RNA_pol_Rpb1_2"/>
    <property type="match status" value="1"/>
</dbReference>
<dbReference type="InterPro" id="IPR007645">
    <property type="entry name" value="RNA_pol_Rpb2_3"/>
</dbReference>
<evidence type="ECO:0000256" key="11">
    <source>
        <dbReference type="HAMAP-Rule" id="MF_01321"/>
    </source>
</evidence>
<dbReference type="eggNOG" id="COG0085">
    <property type="taxonomic scope" value="Bacteria"/>
</dbReference>
<dbReference type="InterPro" id="IPR014724">
    <property type="entry name" value="RNA_pol_RPB2_OB-fold"/>
</dbReference>
<evidence type="ECO:0000256" key="4">
    <source>
        <dbReference type="ARBA" id="ARBA00022679"/>
    </source>
</evidence>
<dbReference type="InterPro" id="IPR019462">
    <property type="entry name" value="DNA-dir_RNA_pol_bsu_external_1"/>
</dbReference>
<dbReference type="PANTHER" id="PTHR19376:SF54">
    <property type="entry name" value="DNA-DIRECTED RNA POLYMERASE SUBUNIT BETA"/>
    <property type="match status" value="1"/>
</dbReference>
<dbReference type="HAMAP" id="MF_01321">
    <property type="entry name" value="RNApol_bact_RpoB"/>
    <property type="match status" value="1"/>
</dbReference>
<dbReference type="Gene3D" id="2.40.50.150">
    <property type="match status" value="1"/>
</dbReference>
<evidence type="ECO:0000313" key="17">
    <source>
        <dbReference type="Proteomes" id="UP000018731"/>
    </source>
</evidence>
<comment type="cofactor">
    <cofactor evidence="12">
        <name>Mg(2+)</name>
        <dbReference type="ChEBI" id="CHEBI:18420"/>
    </cofactor>
    <text evidence="12">Binds 1 Mg(2+) ion per subunit.</text>
</comment>
<dbReference type="Pfam" id="PF10385">
    <property type="entry name" value="RNA_pol_Rpb2_45"/>
    <property type="match status" value="1"/>
</dbReference>
<gene>
    <name evidence="11" type="primary">rpoB</name>
    <name evidence="12" type="synonym">rpoC</name>
    <name evidence="16" type="ORF">HMPREF2086_01838</name>
</gene>
<dbReference type="PROSITE" id="PS01166">
    <property type="entry name" value="RNA_POL_BETA"/>
    <property type="match status" value="1"/>
</dbReference>
<name>V8C642_9HELI</name>
<dbReference type="HOGENOM" id="CLU_000524_0_1_7"/>
<feature type="binding site" evidence="12">
    <location>
        <position position="1857"/>
    </location>
    <ligand>
        <name>Mg(2+)</name>
        <dbReference type="ChEBI" id="CHEBI:18420"/>
    </ligand>
</feature>
<dbReference type="Pfam" id="PF04563">
    <property type="entry name" value="RNA_pol_Rpb2_1"/>
    <property type="match status" value="1"/>
</dbReference>
<comment type="subunit">
    <text evidence="11 14">The RNAP catalytic core consists of 2 alpha, 1 beta, 1 beta' and 1 omega subunit. When a sigma factor is associated with the core the holoenzyme is formed, which can initiate transcription.</text>
</comment>
<feature type="binding site" evidence="12">
    <location>
        <position position="1456"/>
    </location>
    <ligand>
        <name>Zn(2+)</name>
        <dbReference type="ChEBI" id="CHEBI:29105"/>
        <label>1</label>
    </ligand>
</feature>
<evidence type="ECO:0000256" key="9">
    <source>
        <dbReference type="ARBA" id="ARBA00023163"/>
    </source>
</evidence>
<dbReference type="GO" id="GO:0032549">
    <property type="term" value="F:ribonucleoside binding"/>
    <property type="evidence" value="ECO:0007669"/>
    <property type="project" value="InterPro"/>
</dbReference>
<dbReference type="CDD" id="cd01609">
    <property type="entry name" value="RNAP_beta'_N"/>
    <property type="match status" value="1"/>
</dbReference>
<comment type="catalytic activity">
    <reaction evidence="10 11 13">
        <text>RNA(n) + a ribonucleoside 5'-triphosphate = RNA(n+1) + diphosphate</text>
        <dbReference type="Rhea" id="RHEA:21248"/>
        <dbReference type="Rhea" id="RHEA-COMP:14527"/>
        <dbReference type="Rhea" id="RHEA-COMP:17342"/>
        <dbReference type="ChEBI" id="CHEBI:33019"/>
        <dbReference type="ChEBI" id="CHEBI:61557"/>
        <dbReference type="ChEBI" id="CHEBI:140395"/>
        <dbReference type="EC" id="2.7.7.6"/>
    </reaction>
</comment>
<dbReference type="InterPro" id="IPR010243">
    <property type="entry name" value="RNA_pol_bsu_bac"/>
</dbReference>
<dbReference type="SUPFAM" id="SSF64484">
    <property type="entry name" value="beta and beta-prime subunits of DNA dependent RNA-polymerase"/>
    <property type="match status" value="2"/>
</dbReference>
<keyword evidence="8 12" id="KW-0460">Magnesium</keyword>
<comment type="similarity">
    <text evidence="2">In the C-terminal section; belongs to the RNA polymerase beta' chain family.</text>
</comment>
<feature type="domain" description="RNA polymerase N-terminal" evidence="15">
    <location>
        <begin position="1630"/>
        <end position="1909"/>
    </location>
</feature>
<dbReference type="InterPro" id="IPR007641">
    <property type="entry name" value="RNA_pol_Rpb2_7"/>
</dbReference>
<dbReference type="RefSeq" id="WP_023928649.1">
    <property type="nucleotide sequence ID" value="NZ_KI669455.1"/>
</dbReference>
<dbReference type="InterPro" id="IPR038120">
    <property type="entry name" value="Rpb1_funnel_sf"/>
</dbReference>
<dbReference type="Gene3D" id="1.10.40.90">
    <property type="match status" value="1"/>
</dbReference>
<dbReference type="Proteomes" id="UP000018731">
    <property type="component" value="Unassembled WGS sequence"/>
</dbReference>
<dbReference type="InterPro" id="IPR007080">
    <property type="entry name" value="RNA_pol_Rpb1_1"/>
</dbReference>
<keyword evidence="3 11" id="KW-0240">DNA-directed RNA polymerase</keyword>
<dbReference type="InterPro" id="IPR045867">
    <property type="entry name" value="DNA-dir_RpoC_beta_prime"/>
</dbReference>
<comment type="similarity">
    <text evidence="1">In the N-terminal section; belongs to the RNA polymerase beta chain family.</text>
</comment>
<dbReference type="Gene3D" id="3.90.1100.10">
    <property type="match status" value="2"/>
</dbReference>
<dbReference type="NCBIfam" id="NF007172">
    <property type="entry name" value="PRK09603.1"/>
    <property type="match status" value="1"/>
</dbReference>
<keyword evidence="9 11" id="KW-0804">Transcription</keyword>
<dbReference type="EC" id="2.7.7.6" evidence="11"/>
<reference evidence="16 17" key="1">
    <citation type="journal article" date="2014" name="Genome Announc.">
        <title>Draft genome sequences of six enterohepatic helicobacter species isolated from humans and one from rhesus macaques.</title>
        <authorList>
            <person name="Shen Z."/>
            <person name="Sheh A."/>
            <person name="Young S.K."/>
            <person name="Abouelliel A."/>
            <person name="Ward D.V."/>
            <person name="Earl A.M."/>
            <person name="Fox J.G."/>
        </authorList>
    </citation>
    <scope>NUCLEOTIDE SEQUENCE [LARGE SCALE GENOMIC DNA]</scope>
    <source>
        <strain evidence="16 17">MIT 99-5501</strain>
    </source>
</reference>
<accession>V8C642</accession>
<organism evidence="16 17">
    <name type="scientific">Helicobacter macacae MIT 99-5501</name>
    <dbReference type="NCBI Taxonomy" id="1357400"/>
    <lineage>
        <taxon>Bacteria</taxon>
        <taxon>Pseudomonadati</taxon>
        <taxon>Campylobacterota</taxon>
        <taxon>Epsilonproteobacteria</taxon>
        <taxon>Campylobacterales</taxon>
        <taxon>Helicobacteraceae</taxon>
        <taxon>Helicobacter</taxon>
    </lineage>
</organism>
<dbReference type="CDD" id="cd00653">
    <property type="entry name" value="RNA_pol_B_RPB2"/>
    <property type="match status" value="1"/>
</dbReference>
<keyword evidence="7 12" id="KW-0862">Zinc</keyword>
<comment type="cofactor">
    <cofactor evidence="12">
        <name>Zn(2+)</name>
        <dbReference type="ChEBI" id="CHEBI:29105"/>
    </cofactor>
    <text evidence="12">Binds 2 Zn(2+) ions per subunit.</text>
</comment>
<dbReference type="Gene3D" id="1.10.132.30">
    <property type="match status" value="1"/>
</dbReference>
<dbReference type="Gene3D" id="1.10.274.100">
    <property type="entry name" value="RNA polymerase Rpb1, domain 3"/>
    <property type="match status" value="1"/>
</dbReference>
<protein>
    <recommendedName>
        <fullName evidence="11 12">Multifunctional fusion protein</fullName>
    </recommendedName>
    <domain>
        <recommendedName>
            <fullName evidence="11">DNA-directed RNA polymerase subunit beta</fullName>
            <shortName evidence="11">RNAP subunit beta</shortName>
            <ecNumber evidence="11">2.7.7.6</ecNumber>
        </recommendedName>
        <alternativeName>
            <fullName evidence="11">RNA polymerase subunit beta</fullName>
        </alternativeName>
        <alternativeName>
            <fullName evidence="11">Transcriptase subunit beta</fullName>
        </alternativeName>
    </domain>
    <domain>
        <recommendedName>
            <fullName evidence="12">DNA-directed RNA polymerase subunit beta'</fullName>
            <shortName evidence="12">RNAP subunit beta'</shortName>
        </recommendedName>
        <alternativeName>
            <fullName evidence="12">RNA polymerase subunit beta'</fullName>
        </alternativeName>
        <alternativeName>
            <fullName evidence="12">Transcriptase subunit beta'</fullName>
        </alternativeName>
    </domain>
</protein>
<feature type="binding site" evidence="12">
    <location>
        <position position="1855"/>
    </location>
    <ligand>
        <name>Mg(2+)</name>
        <dbReference type="ChEBI" id="CHEBI:18420"/>
    </ligand>
</feature>
<dbReference type="Gene3D" id="4.10.860.120">
    <property type="entry name" value="RNA polymerase II, clamp domain"/>
    <property type="match status" value="1"/>
</dbReference>
<feature type="binding site" evidence="12">
    <location>
        <position position="2266"/>
    </location>
    <ligand>
        <name>Zn(2+)</name>
        <dbReference type="ChEBI" id="CHEBI:29105"/>
        <label>2</label>
    </ligand>
</feature>
<dbReference type="CDD" id="cd02655">
    <property type="entry name" value="RNAP_beta'_C"/>
    <property type="match status" value="1"/>
</dbReference>
<comment type="similarity">
    <text evidence="12 13">Belongs to the RNA polymerase beta' chain family.</text>
</comment>
<feature type="binding site" evidence="12">
    <location>
        <position position="2269"/>
    </location>
    <ligand>
        <name>Zn(2+)</name>
        <dbReference type="ChEBI" id="CHEBI:29105"/>
        <label>2</label>
    </ligand>
</feature>
<dbReference type="InterPro" id="IPR007083">
    <property type="entry name" value="RNA_pol_Rpb1_4"/>
</dbReference>
<dbReference type="GO" id="GO:0000428">
    <property type="term" value="C:DNA-directed RNA polymerase complex"/>
    <property type="evidence" value="ECO:0007669"/>
    <property type="project" value="UniProtKB-KW"/>
</dbReference>
<dbReference type="Gene3D" id="2.40.40.20">
    <property type="match status" value="1"/>
</dbReference>
<feature type="binding site" evidence="12">
    <location>
        <position position="1458"/>
    </location>
    <ligand>
        <name>Zn(2+)</name>
        <dbReference type="ChEBI" id="CHEBI:29105"/>
        <label>1</label>
    </ligand>
</feature>
<dbReference type="InterPro" id="IPR037034">
    <property type="entry name" value="RNA_pol_Rpb2_2_sf"/>
</dbReference>
<dbReference type="Pfam" id="PF04998">
    <property type="entry name" value="RNA_pol_Rpb1_5"/>
    <property type="match status" value="1"/>
</dbReference>
<keyword evidence="4 11" id="KW-0808">Transferase</keyword>
<dbReference type="InterPro" id="IPR015712">
    <property type="entry name" value="DNA-dir_RNA_pol_su2"/>
</dbReference>
<dbReference type="PATRIC" id="fig|1357400.3.peg.2477"/>
<proteinExistence type="inferred from homology"/>
<dbReference type="Gene3D" id="2.40.270.10">
    <property type="entry name" value="DNA-directed RNA polymerase, subunit 2, domain 6"/>
    <property type="match status" value="1"/>
</dbReference>
<dbReference type="STRING" id="1357400.HMPREF2086_01838"/>
<dbReference type="InterPro" id="IPR037033">
    <property type="entry name" value="DNA-dir_RNAP_su2_hyb_sf"/>
</dbReference>
<dbReference type="Pfam" id="PF04997">
    <property type="entry name" value="RNA_pol_Rpb1_1"/>
    <property type="match status" value="1"/>
</dbReference>
<dbReference type="InterPro" id="IPR007644">
    <property type="entry name" value="RNA_pol_bsu_protrusion"/>
</dbReference>